<dbReference type="PANTHER" id="PTHR11070">
    <property type="entry name" value="UVRD / RECB / PCRA DNA HELICASE FAMILY MEMBER"/>
    <property type="match status" value="1"/>
</dbReference>
<evidence type="ECO:0000256" key="2">
    <source>
        <dbReference type="ARBA" id="ARBA00022801"/>
    </source>
</evidence>
<keyword evidence="2 5" id="KW-0378">Hydrolase</keyword>
<name>A0A1J0W378_9NOCA</name>
<dbReference type="Pfam" id="PF13538">
    <property type="entry name" value="UvrD_C_2"/>
    <property type="match status" value="1"/>
</dbReference>
<dbReference type="RefSeq" id="WP_071931915.1">
    <property type="nucleotide sequence ID" value="NZ_CP018082.1"/>
</dbReference>
<feature type="binding site" evidence="5">
    <location>
        <begin position="225"/>
        <end position="232"/>
    </location>
    <ligand>
        <name>ATP</name>
        <dbReference type="ChEBI" id="CHEBI:30616"/>
    </ligand>
</feature>
<dbReference type="PANTHER" id="PTHR11070:SF17">
    <property type="entry name" value="DNA HELICASE IV"/>
    <property type="match status" value="1"/>
</dbReference>
<keyword evidence="4 5" id="KW-0067">ATP-binding</keyword>
<dbReference type="GO" id="GO:0000725">
    <property type="term" value="P:recombinational repair"/>
    <property type="evidence" value="ECO:0007669"/>
    <property type="project" value="TreeGrafter"/>
</dbReference>
<dbReference type="GO" id="GO:0003677">
    <property type="term" value="F:DNA binding"/>
    <property type="evidence" value="ECO:0007669"/>
    <property type="project" value="InterPro"/>
</dbReference>
<protein>
    <recommendedName>
        <fullName evidence="6">UvrD-like helicase ATP-binding domain-containing protein</fullName>
    </recommendedName>
</protein>
<keyword evidence="3 5" id="KW-0347">Helicase</keyword>
<evidence type="ECO:0000313" key="8">
    <source>
        <dbReference type="Proteomes" id="UP000183810"/>
    </source>
</evidence>
<keyword evidence="8" id="KW-1185">Reference proteome</keyword>
<dbReference type="GO" id="GO:0005524">
    <property type="term" value="F:ATP binding"/>
    <property type="evidence" value="ECO:0007669"/>
    <property type="project" value="UniProtKB-UniRule"/>
</dbReference>
<sequence>MTTVQVTDEQQEHLHLAETIQLLTKELEQLGGSIDKSAKDIQERKEFLWENRRNMDFAEKADFRTAVDLSVKLGERAVLTRERVKRLLKTPYFGRVDFQTSGEASPQLYYIGVHTFFDPGTQEIRIHDWRAPVSSLFYDFESGAASFESPGGIVRGQIVGKRQYKITDGRLEYMLDSALNIDDDVLQRELSRSADKKMQNIVATIQREQNAVIRNETAHVLILQGVAGSGKTSIALHRVAFLLYRFRDTLTSDNVMILSPNKVFGDYIANVLPELGEEQVAEIGFDKIADKFLATITGYESFSEQVIALLDGVDEATTTRMRYKATPEFVVELDAWIRSRAEEFAPAEIAQKHTRVPAEWVAESFDELPNLPIFARLDRLADIAVARLKNEVVDRGGKWTSADTTGVRKQVRAMFPYRDAFALYKAYYADPDRRALYKPLGRKKVEHADVFPLVYTIVTTERREHYGHIRHLLVDEMQDYTPIQYAVLRALFSCKMTILGDANQSVNPFSSSSLSTIQAIFPDADCLELCKSYRSTTEITDFAQHISRNDKLVPIERHGRPPQIISCETPQDHQSQLLTLIEQYHHSDHRSLGIVCKTIDQAQRLHQTLTAARVELSLLGYDSTTFAAGIVITSAHIAKGLEFDMVIVPRADDSNYANEMDRSMLYIACTRAMHELHLTYVGQPSRFLEFARNPSAQLATSTAEQHNTQAAVDVRQIVR</sequence>
<dbReference type="OrthoDB" id="3196525at2"/>
<dbReference type="SUPFAM" id="SSF52540">
    <property type="entry name" value="P-loop containing nucleoside triphosphate hydrolases"/>
    <property type="match status" value="1"/>
</dbReference>
<dbReference type="GO" id="GO:0016787">
    <property type="term" value="F:hydrolase activity"/>
    <property type="evidence" value="ECO:0007669"/>
    <property type="project" value="UniProtKB-UniRule"/>
</dbReference>
<dbReference type="Gene3D" id="3.40.50.300">
    <property type="entry name" value="P-loop containing nucleotide triphosphate hydrolases"/>
    <property type="match status" value="2"/>
</dbReference>
<evidence type="ECO:0000256" key="5">
    <source>
        <dbReference type="PROSITE-ProRule" id="PRU00560"/>
    </source>
</evidence>
<dbReference type="InterPro" id="IPR000212">
    <property type="entry name" value="DNA_helicase_UvrD/REP"/>
</dbReference>
<dbReference type="KEGG" id="nsl:BOX37_26445"/>
<keyword evidence="1 5" id="KW-0547">Nucleotide-binding</keyword>
<evidence type="ECO:0000256" key="3">
    <source>
        <dbReference type="ARBA" id="ARBA00022806"/>
    </source>
</evidence>
<feature type="domain" description="UvrD-like helicase ATP-binding" evidence="6">
    <location>
        <begin position="204"/>
        <end position="536"/>
    </location>
</feature>
<dbReference type="PROSITE" id="PS51198">
    <property type="entry name" value="UVRD_HELICASE_ATP_BIND"/>
    <property type="match status" value="1"/>
</dbReference>
<proteinExistence type="predicted"/>
<dbReference type="InterPro" id="IPR027417">
    <property type="entry name" value="P-loop_NTPase"/>
</dbReference>
<dbReference type="Pfam" id="PF00580">
    <property type="entry name" value="UvrD-helicase"/>
    <property type="match status" value="1"/>
</dbReference>
<evidence type="ECO:0000259" key="6">
    <source>
        <dbReference type="PROSITE" id="PS51198"/>
    </source>
</evidence>
<dbReference type="InterPro" id="IPR027785">
    <property type="entry name" value="UvrD-like_helicase_C"/>
</dbReference>
<dbReference type="InterPro" id="IPR014016">
    <property type="entry name" value="UvrD-like_ATP-bd"/>
</dbReference>
<organism evidence="7 8">
    <name type="scientific">Nocardia mangyaensis</name>
    <dbReference type="NCBI Taxonomy" id="2213200"/>
    <lineage>
        <taxon>Bacteria</taxon>
        <taxon>Bacillati</taxon>
        <taxon>Actinomycetota</taxon>
        <taxon>Actinomycetes</taxon>
        <taxon>Mycobacteriales</taxon>
        <taxon>Nocardiaceae</taxon>
        <taxon>Nocardia</taxon>
    </lineage>
</organism>
<evidence type="ECO:0000256" key="1">
    <source>
        <dbReference type="ARBA" id="ARBA00022741"/>
    </source>
</evidence>
<dbReference type="GO" id="GO:0005829">
    <property type="term" value="C:cytosol"/>
    <property type="evidence" value="ECO:0007669"/>
    <property type="project" value="TreeGrafter"/>
</dbReference>
<dbReference type="AlphaFoldDB" id="A0A1J0W378"/>
<evidence type="ECO:0000256" key="4">
    <source>
        <dbReference type="ARBA" id="ARBA00022840"/>
    </source>
</evidence>
<dbReference type="EMBL" id="CP018082">
    <property type="protein sequence ID" value="APE38755.1"/>
    <property type="molecule type" value="Genomic_DNA"/>
</dbReference>
<dbReference type="Proteomes" id="UP000183810">
    <property type="component" value="Chromosome"/>
</dbReference>
<gene>
    <name evidence="7" type="ORF">BOX37_26445</name>
</gene>
<dbReference type="GO" id="GO:0043138">
    <property type="term" value="F:3'-5' DNA helicase activity"/>
    <property type="evidence" value="ECO:0007669"/>
    <property type="project" value="TreeGrafter"/>
</dbReference>
<evidence type="ECO:0000313" key="7">
    <source>
        <dbReference type="EMBL" id="APE38755.1"/>
    </source>
</evidence>
<accession>A0A1J0W378</accession>
<reference evidence="7" key="1">
    <citation type="submission" date="2016-11" db="EMBL/GenBank/DDBJ databases">
        <authorList>
            <person name="Jaros S."/>
            <person name="Januszkiewicz K."/>
            <person name="Wedrychowicz H."/>
        </authorList>
    </citation>
    <scope>NUCLEOTIDE SEQUENCE [LARGE SCALE GENOMIC DNA]</scope>
    <source>
        <strain evidence="7">Y48</strain>
    </source>
</reference>